<evidence type="ECO:0000313" key="5">
    <source>
        <dbReference type="Proteomes" id="UP000426328"/>
    </source>
</evidence>
<dbReference type="PANTHER" id="PTHR23531:SF1">
    <property type="entry name" value="QUINOLENE RESISTANCE PROTEIN NORA"/>
    <property type="match status" value="1"/>
</dbReference>
<dbReference type="Gene3D" id="1.20.1250.20">
    <property type="entry name" value="MFS general substrate transporter like domains"/>
    <property type="match status" value="1"/>
</dbReference>
<dbReference type="SUPFAM" id="SSF103473">
    <property type="entry name" value="MFS general substrate transporter"/>
    <property type="match status" value="1"/>
</dbReference>
<dbReference type="PROSITE" id="PS50850">
    <property type="entry name" value="MFS"/>
    <property type="match status" value="1"/>
</dbReference>
<dbReference type="EMBL" id="WHYS01000002">
    <property type="protein sequence ID" value="MQL55798.1"/>
    <property type="molecule type" value="Genomic_DNA"/>
</dbReference>
<gene>
    <name evidence="4" type="ORF">D1866_06205</name>
    <name evidence="3" type="ORF">GFB69_08620</name>
</gene>
<feature type="transmembrane region" description="Helical" evidence="1">
    <location>
        <begin position="260"/>
        <end position="279"/>
    </location>
</feature>
<proteinExistence type="predicted"/>
<protein>
    <submittedName>
        <fullName evidence="4">MFS transporter</fullName>
    </submittedName>
</protein>
<keyword evidence="1" id="KW-0812">Transmembrane</keyword>
<dbReference type="GO" id="GO:0022857">
    <property type="term" value="F:transmembrane transporter activity"/>
    <property type="evidence" value="ECO:0007669"/>
    <property type="project" value="InterPro"/>
</dbReference>
<feature type="transmembrane region" description="Helical" evidence="1">
    <location>
        <begin position="72"/>
        <end position="89"/>
    </location>
</feature>
<dbReference type="EMBL" id="CP045482">
    <property type="protein sequence ID" value="QGR22873.1"/>
    <property type="molecule type" value="Genomic_DNA"/>
</dbReference>
<feature type="transmembrane region" description="Helical" evidence="1">
    <location>
        <begin position="349"/>
        <end position="367"/>
    </location>
</feature>
<keyword evidence="1" id="KW-0472">Membrane</keyword>
<dbReference type="PANTHER" id="PTHR23531">
    <property type="entry name" value="QUINOLENE RESISTANCE PROTEIN NORA"/>
    <property type="match status" value="1"/>
</dbReference>
<dbReference type="InterPro" id="IPR052714">
    <property type="entry name" value="MFS_Exporter"/>
</dbReference>
<sequence length="395" mass="43760">MFIQMLTVIVSMTFAIRASNNMIATTLPLFSKYYFHFTQSEVGILSALLSLGTFITSGVINSRLQSNTRRRFFIISSVAYAIILPLFYFTNSLTIWIVSLLAGLSLGSIMPNIITYAGLLDDRKARERLLSIYTLALSASLVAGPAIETAVLTHFTIPYVFLFFEPFAILSAILSFFIKFPEENGKSARVSVFNNPGFKTAVINILTYNIPFSVILTFGGIYAVDYLHVSFAEVTALFSLFFTTSFLARIYLSIRPPQSVRLHAIAAISMTTIGLLAILFSNNLIIFSIALLILGFPHGLTYPLSVISISRTFKPYERNAANSIFFAIMMIIGIITPTISGFVAELIGIKYLFGTLIPVILILLILLNRYVGYVDKVVLEETRKNSLSISKDSKA</sequence>
<dbReference type="InterPro" id="IPR020846">
    <property type="entry name" value="MFS_dom"/>
</dbReference>
<feature type="transmembrane region" description="Helical" evidence="1">
    <location>
        <begin position="321"/>
        <end position="343"/>
    </location>
</feature>
<evidence type="ECO:0000313" key="6">
    <source>
        <dbReference type="Proteomes" id="UP000474054"/>
    </source>
</evidence>
<evidence type="ECO:0000259" key="2">
    <source>
        <dbReference type="PROSITE" id="PS50850"/>
    </source>
</evidence>
<feature type="transmembrane region" description="Helical" evidence="1">
    <location>
        <begin position="159"/>
        <end position="180"/>
    </location>
</feature>
<feature type="transmembrane region" description="Helical" evidence="1">
    <location>
        <begin position="285"/>
        <end position="309"/>
    </location>
</feature>
<feature type="transmembrane region" description="Helical" evidence="1">
    <location>
        <begin position="229"/>
        <end position="248"/>
    </location>
</feature>
<name>A0A650CYF3_ACIAM</name>
<dbReference type="InterPro" id="IPR036259">
    <property type="entry name" value="MFS_trans_sf"/>
</dbReference>
<feature type="transmembrane region" description="Helical" evidence="1">
    <location>
        <begin position="95"/>
        <end position="117"/>
    </location>
</feature>
<dbReference type="KEGG" id="aamb:D1866_06205"/>
<dbReference type="Pfam" id="PF07690">
    <property type="entry name" value="MFS_1"/>
    <property type="match status" value="2"/>
</dbReference>
<keyword evidence="1" id="KW-1133">Transmembrane helix</keyword>
<accession>A0A650CYF3</accession>
<dbReference type="InterPro" id="IPR011701">
    <property type="entry name" value="MFS"/>
</dbReference>
<reference evidence="4 5" key="2">
    <citation type="submission" date="2019-10" db="EMBL/GenBank/DDBJ databases">
        <title>Genome Sequences from Six Type Strain Members of the Archaeal Family Sulfolobaceae: Acidianus ambivalens, Acidianus infernus, Metallosphaera prunae, Stygiolobus azoricus, Sulfolobus metallicus, and Sulfurisphaera ohwakuensis.</title>
        <authorList>
            <person name="Counts J.A."/>
            <person name="Kelly R.M."/>
        </authorList>
    </citation>
    <scope>NUCLEOTIDE SEQUENCE [LARGE SCALE GENOMIC DNA]</scope>
    <source>
        <strain evidence="4 5">LEI 10</strain>
    </source>
</reference>
<reference evidence="3 6" key="1">
    <citation type="submission" date="2019-10" db="EMBL/GenBank/DDBJ databases">
        <title>Comparative genomics of sulfur disproportionating microorganisms.</title>
        <authorList>
            <person name="Ward L.M."/>
            <person name="Bertran E."/>
            <person name="Johnston D."/>
        </authorList>
    </citation>
    <scope>NUCLEOTIDE SEQUENCE [LARGE SCALE GENOMIC DNA]</scope>
    <source>
        <strain evidence="3 6">DSM 3772</strain>
    </source>
</reference>
<dbReference type="Proteomes" id="UP000474054">
    <property type="component" value="Unassembled WGS sequence"/>
</dbReference>
<feature type="transmembrane region" description="Helical" evidence="1">
    <location>
        <begin position="42"/>
        <end position="60"/>
    </location>
</feature>
<dbReference type="AlphaFoldDB" id="A0A650CYF3"/>
<feature type="transmembrane region" description="Helical" evidence="1">
    <location>
        <begin position="201"/>
        <end position="223"/>
    </location>
</feature>
<keyword evidence="5" id="KW-1185">Reference proteome</keyword>
<evidence type="ECO:0000313" key="3">
    <source>
        <dbReference type="EMBL" id="MQL55798.1"/>
    </source>
</evidence>
<organism evidence="4 5">
    <name type="scientific">Acidianus ambivalens</name>
    <name type="common">Desulfurolobus ambivalens</name>
    <dbReference type="NCBI Taxonomy" id="2283"/>
    <lineage>
        <taxon>Archaea</taxon>
        <taxon>Thermoproteota</taxon>
        <taxon>Thermoprotei</taxon>
        <taxon>Sulfolobales</taxon>
        <taxon>Sulfolobaceae</taxon>
        <taxon>Acidianus</taxon>
    </lineage>
</organism>
<feature type="transmembrane region" description="Helical" evidence="1">
    <location>
        <begin position="129"/>
        <end position="147"/>
    </location>
</feature>
<evidence type="ECO:0000256" key="1">
    <source>
        <dbReference type="SAM" id="Phobius"/>
    </source>
</evidence>
<dbReference type="Proteomes" id="UP000426328">
    <property type="component" value="Chromosome"/>
</dbReference>
<feature type="domain" description="Major facilitator superfamily (MFS) profile" evidence="2">
    <location>
        <begin position="168"/>
        <end position="395"/>
    </location>
</feature>
<evidence type="ECO:0000313" key="4">
    <source>
        <dbReference type="EMBL" id="QGR22873.1"/>
    </source>
</evidence>